<dbReference type="InterPro" id="IPR022893">
    <property type="entry name" value="Shikimate_DH_fam"/>
</dbReference>
<feature type="binding site" evidence="3">
    <location>
        <position position="104"/>
    </location>
    <ligand>
        <name>shikimate</name>
        <dbReference type="ChEBI" id="CHEBI:36208"/>
    </ligand>
</feature>
<name>A0ABN2ZYT4_9ACTN</name>
<feature type="binding site" evidence="3">
    <location>
        <position position="95"/>
    </location>
    <ligand>
        <name>NADP(+)</name>
        <dbReference type="ChEBI" id="CHEBI:58349"/>
    </ligand>
</feature>
<dbReference type="PANTHER" id="PTHR21089">
    <property type="entry name" value="SHIKIMATE DEHYDROGENASE"/>
    <property type="match status" value="1"/>
</dbReference>
<dbReference type="InterPro" id="IPR046346">
    <property type="entry name" value="Aminoacid_DH-like_N_sf"/>
</dbReference>
<feature type="domain" description="SDH C-terminal" evidence="5">
    <location>
        <begin position="260"/>
        <end position="283"/>
    </location>
</feature>
<comment type="pathway">
    <text evidence="1 3">Metabolic intermediate biosynthesis; chorismate biosynthesis; chorismate from D-erythrose 4-phosphate and phosphoenolpyruvate: step 4/7.</text>
</comment>
<dbReference type="HAMAP" id="MF_00222">
    <property type="entry name" value="Shikimate_DH_AroE"/>
    <property type="match status" value="1"/>
</dbReference>
<organism evidence="6 7">
    <name type="scientific">Nocardioides koreensis</name>
    <dbReference type="NCBI Taxonomy" id="433651"/>
    <lineage>
        <taxon>Bacteria</taxon>
        <taxon>Bacillati</taxon>
        <taxon>Actinomycetota</taxon>
        <taxon>Actinomycetes</taxon>
        <taxon>Propionibacteriales</taxon>
        <taxon>Nocardioidaceae</taxon>
        <taxon>Nocardioides</taxon>
    </lineage>
</organism>
<keyword evidence="3" id="KW-0560">Oxidoreductase</keyword>
<dbReference type="SUPFAM" id="SSF51735">
    <property type="entry name" value="NAD(P)-binding Rossmann-fold domains"/>
    <property type="match status" value="1"/>
</dbReference>
<keyword evidence="3" id="KW-0028">Amino-acid biosynthesis</keyword>
<feature type="binding site" evidence="3">
    <location>
        <begin position="27"/>
        <end position="29"/>
    </location>
    <ligand>
        <name>shikimate</name>
        <dbReference type="ChEBI" id="CHEBI:36208"/>
    </ligand>
</feature>
<accession>A0ABN2ZYT4</accession>
<gene>
    <name evidence="3" type="primary">aroE</name>
    <name evidence="6" type="ORF">GCM10009844_29220</name>
</gene>
<dbReference type="CDD" id="cd01065">
    <property type="entry name" value="NAD_bind_Shikimate_DH"/>
    <property type="match status" value="1"/>
</dbReference>
<proteinExistence type="inferred from homology"/>
<dbReference type="Proteomes" id="UP001501771">
    <property type="component" value="Unassembled WGS sequence"/>
</dbReference>
<dbReference type="Gene3D" id="3.40.50.10860">
    <property type="entry name" value="Leucine Dehydrogenase, chain A, domain 1"/>
    <property type="match status" value="1"/>
</dbReference>
<feature type="binding site" evidence="3">
    <location>
        <begin position="143"/>
        <end position="147"/>
    </location>
    <ligand>
        <name>NADP(+)</name>
        <dbReference type="ChEBI" id="CHEBI:58349"/>
    </ligand>
</feature>
<dbReference type="Pfam" id="PF18317">
    <property type="entry name" value="SDH_C"/>
    <property type="match status" value="1"/>
</dbReference>
<feature type="binding site" evidence="3">
    <location>
        <position position="119"/>
    </location>
    <ligand>
        <name>shikimate</name>
        <dbReference type="ChEBI" id="CHEBI:36208"/>
    </ligand>
</feature>
<feature type="binding site" evidence="3">
    <location>
        <position position="235"/>
    </location>
    <ligand>
        <name>NADP(+)</name>
        <dbReference type="ChEBI" id="CHEBI:58349"/>
    </ligand>
</feature>
<comment type="subunit">
    <text evidence="3">Homodimer.</text>
</comment>
<comment type="catalytic activity">
    <reaction evidence="3">
        <text>shikimate + NADP(+) = 3-dehydroshikimate + NADPH + H(+)</text>
        <dbReference type="Rhea" id="RHEA:17737"/>
        <dbReference type="ChEBI" id="CHEBI:15378"/>
        <dbReference type="ChEBI" id="CHEBI:16630"/>
        <dbReference type="ChEBI" id="CHEBI:36208"/>
        <dbReference type="ChEBI" id="CHEBI:57783"/>
        <dbReference type="ChEBI" id="CHEBI:58349"/>
        <dbReference type="EC" id="1.1.1.25"/>
    </reaction>
</comment>
<evidence type="ECO:0000256" key="2">
    <source>
        <dbReference type="ARBA" id="ARBA00023141"/>
    </source>
</evidence>
<feature type="domain" description="Shikimate dehydrogenase substrate binding N-terminal" evidence="4">
    <location>
        <begin position="19"/>
        <end position="106"/>
    </location>
</feature>
<evidence type="ECO:0000313" key="7">
    <source>
        <dbReference type="Proteomes" id="UP001501771"/>
    </source>
</evidence>
<feature type="binding site" evidence="3">
    <location>
        <position position="265"/>
    </location>
    <ligand>
        <name>shikimate</name>
        <dbReference type="ChEBI" id="CHEBI:36208"/>
    </ligand>
</feature>
<dbReference type="Pfam" id="PF08501">
    <property type="entry name" value="Shikimate_dh_N"/>
    <property type="match status" value="1"/>
</dbReference>
<sequence length="292" mass="31028">MTPPVGAPGAEQTSYLLGLVGAGIGASLTPAMQEREGRESGLLLSYRIIDAAQTGLRAEDLREVLAWARRLGFDGLNITHPFKQAVVPLLDELSDDAADLGAVNTVVFRDGRALGRNTDWSGYGRAFRQELPDAVEDRVVLVGAGGAGVAVGYGLLEQGAAHVAVLDADRDRADACAVRLAKRFGDHRVTAVSDLERALADAQGLVNATPIGMLGHPGTAVPGRLVHDGLWVSDIVYFPLETELIRLARSRGCRVVPGGGMAVHQAVGAFEYFTGRVPDADRMSRHFRELTA</sequence>
<dbReference type="InterPro" id="IPR036291">
    <property type="entry name" value="NAD(P)-bd_dom_sf"/>
</dbReference>
<feature type="binding site" evidence="3">
    <location>
        <position position="258"/>
    </location>
    <ligand>
        <name>NADP(+)</name>
        <dbReference type="ChEBI" id="CHEBI:58349"/>
    </ligand>
</feature>
<reference evidence="6 7" key="1">
    <citation type="journal article" date="2019" name="Int. J. Syst. Evol. Microbiol.">
        <title>The Global Catalogue of Microorganisms (GCM) 10K type strain sequencing project: providing services to taxonomists for standard genome sequencing and annotation.</title>
        <authorList>
            <consortium name="The Broad Institute Genomics Platform"/>
            <consortium name="The Broad Institute Genome Sequencing Center for Infectious Disease"/>
            <person name="Wu L."/>
            <person name="Ma J."/>
        </authorList>
    </citation>
    <scope>NUCLEOTIDE SEQUENCE [LARGE SCALE GENOMIC DNA]</scope>
    <source>
        <strain evidence="6 7">JCM 16022</strain>
    </source>
</reference>
<protein>
    <recommendedName>
        <fullName evidence="3">Shikimate dehydrogenase (NADP(+))</fullName>
        <shortName evidence="3">SDH</shortName>
        <ecNumber evidence="3">1.1.1.25</ecNumber>
    </recommendedName>
</protein>
<keyword evidence="3" id="KW-0521">NADP</keyword>
<keyword evidence="7" id="KW-1185">Reference proteome</keyword>
<feature type="binding site" evidence="3">
    <location>
        <position position="237"/>
    </location>
    <ligand>
        <name>shikimate</name>
        <dbReference type="ChEBI" id="CHEBI:36208"/>
    </ligand>
</feature>
<dbReference type="SUPFAM" id="SSF53223">
    <property type="entry name" value="Aminoacid dehydrogenase-like, N-terminal domain"/>
    <property type="match status" value="1"/>
</dbReference>
<keyword evidence="2 3" id="KW-0057">Aromatic amino acid biosynthesis</keyword>
<feature type="active site" description="Proton acceptor" evidence="3">
    <location>
        <position position="83"/>
    </location>
</feature>
<feature type="binding site" evidence="3">
    <location>
        <position position="79"/>
    </location>
    <ligand>
        <name>shikimate</name>
        <dbReference type="ChEBI" id="CHEBI:36208"/>
    </ligand>
</feature>
<dbReference type="EMBL" id="BAAAQR010000009">
    <property type="protein sequence ID" value="GAA2149525.1"/>
    <property type="molecule type" value="Genomic_DNA"/>
</dbReference>
<dbReference type="NCBIfam" id="NF001319">
    <property type="entry name" value="PRK00258.3-3"/>
    <property type="match status" value="1"/>
</dbReference>
<comment type="function">
    <text evidence="3">Involved in the biosynthesis of the chorismate, which leads to the biosynthesis of aromatic amino acids. Catalyzes the reversible NADPH linked reduction of 3-dehydroshikimate (DHSA) to yield shikimate (SA).</text>
</comment>
<comment type="caution">
    <text evidence="6">The sequence shown here is derived from an EMBL/GenBank/DDBJ whole genome shotgun (WGS) entry which is preliminary data.</text>
</comment>
<evidence type="ECO:0000256" key="1">
    <source>
        <dbReference type="ARBA" id="ARBA00004871"/>
    </source>
</evidence>
<comment type="caution">
    <text evidence="3">Lacks conserved residue(s) required for the propagation of feature annotation.</text>
</comment>
<dbReference type="Gene3D" id="3.40.50.720">
    <property type="entry name" value="NAD(P)-binding Rossmann-like Domain"/>
    <property type="match status" value="1"/>
</dbReference>
<dbReference type="PANTHER" id="PTHR21089:SF1">
    <property type="entry name" value="BIFUNCTIONAL 3-DEHYDROQUINATE DEHYDRATASE_SHIKIMATE DEHYDROGENASE, CHLOROPLASTIC"/>
    <property type="match status" value="1"/>
</dbReference>
<comment type="similarity">
    <text evidence="3">Belongs to the shikimate dehydrogenase family.</text>
</comment>
<dbReference type="InterPro" id="IPR013708">
    <property type="entry name" value="Shikimate_DH-bd_N"/>
</dbReference>
<dbReference type="NCBIfam" id="NF009201">
    <property type="entry name" value="PRK12549.1"/>
    <property type="match status" value="1"/>
</dbReference>
<evidence type="ECO:0000259" key="4">
    <source>
        <dbReference type="Pfam" id="PF08501"/>
    </source>
</evidence>
<dbReference type="RefSeq" id="WP_344153603.1">
    <property type="nucleotide sequence ID" value="NZ_BAAAQR010000009.1"/>
</dbReference>
<evidence type="ECO:0000259" key="5">
    <source>
        <dbReference type="Pfam" id="PF18317"/>
    </source>
</evidence>
<evidence type="ECO:0000256" key="3">
    <source>
        <dbReference type="HAMAP-Rule" id="MF_00222"/>
    </source>
</evidence>
<dbReference type="InterPro" id="IPR041121">
    <property type="entry name" value="SDH_C"/>
</dbReference>
<evidence type="ECO:0000313" key="6">
    <source>
        <dbReference type="EMBL" id="GAA2149525.1"/>
    </source>
</evidence>
<dbReference type="EC" id="1.1.1.25" evidence="3"/>